<dbReference type="GeneID" id="27311164"/>
<evidence type="ECO:0000313" key="3">
    <source>
        <dbReference type="EMBL" id="KIW06010.1"/>
    </source>
</evidence>
<dbReference type="InParanoid" id="A0A0D2AHK7"/>
<dbReference type="OrthoDB" id="3162439at2759"/>
<dbReference type="AlphaFoldDB" id="A0A0D2AHK7"/>
<accession>A0A0D2AHK7</accession>
<dbReference type="PANTHER" id="PTHR33840">
    <property type="match status" value="1"/>
</dbReference>
<evidence type="ECO:0000259" key="2">
    <source>
        <dbReference type="Pfam" id="PF09994"/>
    </source>
</evidence>
<proteinExistence type="predicted"/>
<dbReference type="PANTHER" id="PTHR33840:SF1">
    <property type="entry name" value="TLE1 PHOSPHOLIPASE DOMAIN-CONTAINING PROTEIN"/>
    <property type="match status" value="1"/>
</dbReference>
<dbReference type="RefSeq" id="XP_016215879.1">
    <property type="nucleotide sequence ID" value="XM_016356356.1"/>
</dbReference>
<dbReference type="InterPro" id="IPR029058">
    <property type="entry name" value="AB_hydrolase_fold"/>
</dbReference>
<dbReference type="HOGENOM" id="CLU_005049_5_0_1"/>
<dbReference type="SUPFAM" id="SSF53474">
    <property type="entry name" value="alpha/beta-Hydrolases"/>
    <property type="match status" value="1"/>
</dbReference>
<dbReference type="Pfam" id="PF09994">
    <property type="entry name" value="T6SS_Tle1-like_cat"/>
    <property type="match status" value="1"/>
</dbReference>
<gene>
    <name evidence="3" type="ORF">PV09_03191</name>
</gene>
<feature type="region of interest" description="Disordered" evidence="1">
    <location>
        <begin position="1"/>
        <end position="32"/>
    </location>
</feature>
<dbReference type="Proteomes" id="UP000053259">
    <property type="component" value="Unassembled WGS sequence"/>
</dbReference>
<dbReference type="EMBL" id="KN847536">
    <property type="protein sequence ID" value="KIW06010.1"/>
    <property type="molecule type" value="Genomic_DNA"/>
</dbReference>
<sequence>MAAKSTRSGSYPIQSQDYTPHPEPGPPTVEQETTFPRSIRALRNADEADDHGRTLVICLDGTGDQFDHDNSNVVNFVSCLRKHTLGKQVTYYQSGIGTYDKGGLKNGIGAAADMAVGSGLGIHIKDAYRFLMQNYREGDKICLLGFSRGAYTVRCLAGMLHKVGLLPAGNGAQINFAYKFFKDDSPEGWKMSAEFKKTFCTNVDVYFVGLWDCVASVGFIPRKLPFSKSPTNSIHYFRHAMALDEHRSKFKVCQWQHQDPNLKRSATVDLTPKAQVKRGMKKSFQLFGVGKTKQSKNDGHVANGTVNLNEVNGVGGEGTEEKDHFDGGVSEDYKGMTRKDIEQEKLERYFEALDATRRKHHAVKTDVLEVWFMGCHADVGGGAVKNEERHKLSNIPLRWMIRQCFECNTGILFDTAALADHGLDMHSLWPKYVPPQEPTMEPAPSTIDMYNKSALAPLNRRSALLRIGTYHRRADEEDFSAFREAHQSALLPESTEDYFDARAPINDQLKQAKGWWVLEFWPIKVRVLAKCGLGWEKKVRMNLGRYRSVREKSPKLHWTVQHMVAEGRYKIKPRTAHDCVWEKYV</sequence>
<feature type="compositionally biased region" description="Low complexity" evidence="1">
    <location>
        <begin position="303"/>
        <end position="312"/>
    </location>
</feature>
<dbReference type="STRING" id="253628.A0A0D2AHK7"/>
<name>A0A0D2AHK7_9PEZI</name>
<organism evidence="3 4">
    <name type="scientific">Verruconis gallopava</name>
    <dbReference type="NCBI Taxonomy" id="253628"/>
    <lineage>
        <taxon>Eukaryota</taxon>
        <taxon>Fungi</taxon>
        <taxon>Dikarya</taxon>
        <taxon>Ascomycota</taxon>
        <taxon>Pezizomycotina</taxon>
        <taxon>Dothideomycetes</taxon>
        <taxon>Pleosporomycetidae</taxon>
        <taxon>Venturiales</taxon>
        <taxon>Sympoventuriaceae</taxon>
        <taxon>Verruconis</taxon>
    </lineage>
</organism>
<dbReference type="InterPro" id="IPR018712">
    <property type="entry name" value="Tle1-like_cat"/>
</dbReference>
<reference evidence="3 4" key="1">
    <citation type="submission" date="2015-01" db="EMBL/GenBank/DDBJ databases">
        <title>The Genome Sequence of Ochroconis gallopava CBS43764.</title>
        <authorList>
            <consortium name="The Broad Institute Genomics Platform"/>
            <person name="Cuomo C."/>
            <person name="de Hoog S."/>
            <person name="Gorbushina A."/>
            <person name="Stielow B."/>
            <person name="Teixiera M."/>
            <person name="Abouelleil A."/>
            <person name="Chapman S.B."/>
            <person name="Priest M."/>
            <person name="Young S.K."/>
            <person name="Wortman J."/>
            <person name="Nusbaum C."/>
            <person name="Birren B."/>
        </authorList>
    </citation>
    <scope>NUCLEOTIDE SEQUENCE [LARGE SCALE GENOMIC DNA]</scope>
    <source>
        <strain evidence="3 4">CBS 43764</strain>
    </source>
</reference>
<evidence type="ECO:0000256" key="1">
    <source>
        <dbReference type="SAM" id="MobiDB-lite"/>
    </source>
</evidence>
<dbReference type="VEuPathDB" id="FungiDB:PV09_03191"/>
<feature type="region of interest" description="Disordered" evidence="1">
    <location>
        <begin position="298"/>
        <end position="329"/>
    </location>
</feature>
<feature type="compositionally biased region" description="Basic and acidic residues" evidence="1">
    <location>
        <begin position="319"/>
        <end position="329"/>
    </location>
</feature>
<protein>
    <recommendedName>
        <fullName evidence="2">T6SS Phospholipase effector Tle1-like catalytic domain-containing protein</fullName>
    </recommendedName>
</protein>
<evidence type="ECO:0000313" key="4">
    <source>
        <dbReference type="Proteomes" id="UP000053259"/>
    </source>
</evidence>
<feature type="domain" description="T6SS Phospholipase effector Tle1-like catalytic" evidence="2">
    <location>
        <begin position="53"/>
        <end position="403"/>
    </location>
</feature>
<feature type="compositionally biased region" description="Polar residues" evidence="1">
    <location>
        <begin position="1"/>
        <end position="18"/>
    </location>
</feature>
<keyword evidence="4" id="KW-1185">Reference proteome</keyword>